<sequence length="139" mass="16069">MNIENTFKANAKQSLLTKIVELQSQIANGWGECIIPESSLDYSIKTIRTLLEEYVRLGLFSQEEMDEYWIFVNQSRRILRTRHAVEKLAQEVEKNKTNISESLKSASQDVINLVSQFRYPTEKLLKVKDKEAKADAEES</sequence>
<dbReference type="AlphaFoldDB" id="A0A653K3G2"/>
<protein>
    <submittedName>
        <fullName evidence="1">Uncharacterized protein</fullName>
    </submittedName>
</protein>
<evidence type="ECO:0000313" key="2">
    <source>
        <dbReference type="Proteomes" id="UP000430404"/>
    </source>
</evidence>
<evidence type="ECO:0000313" key="1">
    <source>
        <dbReference type="EMBL" id="VXA55366.1"/>
    </source>
</evidence>
<proteinExistence type="predicted"/>
<organism evidence="1 2">
    <name type="scientific">Acinetobacter proteolyticus</name>
    <dbReference type="NCBI Taxonomy" id="1776741"/>
    <lineage>
        <taxon>Bacteria</taxon>
        <taxon>Pseudomonadati</taxon>
        <taxon>Pseudomonadota</taxon>
        <taxon>Gammaproteobacteria</taxon>
        <taxon>Moraxellales</taxon>
        <taxon>Moraxellaceae</taxon>
        <taxon>Acinetobacter</taxon>
    </lineage>
</organism>
<name>A0A653K3G2_9GAMM</name>
<dbReference type="RefSeq" id="WP_159725057.1">
    <property type="nucleotide sequence ID" value="NZ_LR732744.1"/>
</dbReference>
<gene>
    <name evidence="1" type="ORF">ACI8B_210157</name>
</gene>
<dbReference type="EMBL" id="CABWKZ010000014">
    <property type="protein sequence ID" value="VXA55366.1"/>
    <property type="molecule type" value="Genomic_DNA"/>
</dbReference>
<accession>A0A653K3G2</accession>
<reference evidence="1 2" key="1">
    <citation type="submission" date="2019-10" db="EMBL/GenBank/DDBJ databases">
        <authorList>
            <person name="Karimi E."/>
        </authorList>
    </citation>
    <scope>NUCLEOTIDE SEQUENCE [LARGE SCALE GENOMIC DNA]</scope>
    <source>
        <strain evidence="1">Acinetobacter sp. 8BE</strain>
    </source>
</reference>
<dbReference type="Proteomes" id="UP000430404">
    <property type="component" value="Unassembled WGS sequence"/>
</dbReference>